<dbReference type="SFLD" id="SFLDS00005">
    <property type="entry name" value="Isoprenoid_Synthase_Type_I"/>
    <property type="match status" value="1"/>
</dbReference>
<dbReference type="SFLD" id="SFLDG01020">
    <property type="entry name" value="Terpene_Cyclase_Like_2"/>
    <property type="match status" value="1"/>
</dbReference>
<keyword evidence="7" id="KW-1185">Reference proteome</keyword>
<dbReference type="PANTHER" id="PTHR35201">
    <property type="entry name" value="TERPENE SYNTHASE"/>
    <property type="match status" value="1"/>
</dbReference>
<dbReference type="EMBL" id="BAAFSV010000001">
    <property type="protein sequence ID" value="GAB1311885.1"/>
    <property type="molecule type" value="Genomic_DNA"/>
</dbReference>
<evidence type="ECO:0000256" key="1">
    <source>
        <dbReference type="ARBA" id="ARBA00001946"/>
    </source>
</evidence>
<dbReference type="Gene3D" id="1.10.600.10">
    <property type="entry name" value="Farnesyl Diphosphate Synthase"/>
    <property type="match status" value="1"/>
</dbReference>
<comment type="similarity">
    <text evidence="2 4">Belongs to the terpene synthase family.</text>
</comment>
<keyword evidence="3 4" id="KW-0460">Magnesium</keyword>
<accession>A0ABQ0G299</accession>
<comment type="caution">
    <text evidence="6">The sequence shown here is derived from an EMBL/GenBank/DDBJ whole genome shotgun (WGS) entry which is preliminary data.</text>
</comment>
<gene>
    <name evidence="6" type="ORF">MFIFM68171_02095</name>
</gene>
<keyword evidence="4" id="KW-0456">Lyase</keyword>
<dbReference type="PANTHER" id="PTHR35201:SF4">
    <property type="entry name" value="BETA-PINACENE SYNTHASE-RELATED"/>
    <property type="match status" value="1"/>
</dbReference>
<feature type="compositionally biased region" description="Polar residues" evidence="5">
    <location>
        <begin position="1"/>
        <end position="11"/>
    </location>
</feature>
<proteinExistence type="inferred from homology"/>
<dbReference type="EC" id="4.2.3.-" evidence="4"/>
<dbReference type="RefSeq" id="XP_070913618.1">
    <property type="nucleotide sequence ID" value="XM_071057517.1"/>
</dbReference>
<evidence type="ECO:0000256" key="3">
    <source>
        <dbReference type="ARBA" id="ARBA00022842"/>
    </source>
</evidence>
<evidence type="ECO:0000313" key="6">
    <source>
        <dbReference type="EMBL" id="GAB1311885.1"/>
    </source>
</evidence>
<dbReference type="InterPro" id="IPR034686">
    <property type="entry name" value="Terpene_cyclase-like_2"/>
</dbReference>
<organism evidence="6 7">
    <name type="scientific">Madurella fahalii</name>
    <dbReference type="NCBI Taxonomy" id="1157608"/>
    <lineage>
        <taxon>Eukaryota</taxon>
        <taxon>Fungi</taxon>
        <taxon>Dikarya</taxon>
        <taxon>Ascomycota</taxon>
        <taxon>Pezizomycotina</taxon>
        <taxon>Sordariomycetes</taxon>
        <taxon>Sordariomycetidae</taxon>
        <taxon>Sordariales</taxon>
        <taxon>Sordariales incertae sedis</taxon>
        <taxon>Madurella</taxon>
    </lineage>
</organism>
<dbReference type="Proteomes" id="UP001628179">
    <property type="component" value="Unassembled WGS sequence"/>
</dbReference>
<name>A0ABQ0G299_9PEZI</name>
<evidence type="ECO:0000313" key="7">
    <source>
        <dbReference type="Proteomes" id="UP001628179"/>
    </source>
</evidence>
<comment type="cofactor">
    <cofactor evidence="1 4">
        <name>Mg(2+)</name>
        <dbReference type="ChEBI" id="CHEBI:18420"/>
    </cofactor>
</comment>
<sequence>MSSVEHTTLSRKSAESGRVPPPNNEPHADLIAKLTGQVMHVPDMLSLFPNWPSGGRNKYYKRLKARLDGITEIVYPDQEMRRRALKYDFAFFTSCWFPDADWDELYTCGLYSFWLFHCDDAMDERDGSVSQDFALSCRYRQQVLDYTRHCLGLPPVPPQTGIIFKMSSWFQPGPEWNPPSPNLPNSVFKEFGQRIQPTTSKVFRELLYKEIKQYIDHCEIEQRERLQSKVSDDLEAYLRVRLYTSAVRQYGYIAQIGLGLRLPVWIMKSSEMQSLLDEVTTIVLIENDILSLKKELAGGCVHNAVAVMYHQGLPLDDVIRELMAKLEAYRDSFDEIADRLLKMVSGASKRERDELLKFIDGLRTIATGTIEFTKLAQRYRNKEYLNEDETMDIVL</sequence>
<protein>
    <recommendedName>
        <fullName evidence="4">Terpene synthase</fullName>
        <ecNumber evidence="4">4.2.3.-</ecNumber>
    </recommendedName>
</protein>
<reference evidence="6 7" key="1">
    <citation type="submission" date="2024-09" db="EMBL/GenBank/DDBJ databases">
        <title>Itraconazole resistance in Madurella fahalii resulting from another homologue of gene encoding cytochrome P450 14-alpha sterol demethylase (CYP51).</title>
        <authorList>
            <person name="Yoshioka I."/>
            <person name="Fahal A.H."/>
            <person name="Kaneko S."/>
            <person name="Yaguchi T."/>
        </authorList>
    </citation>
    <scope>NUCLEOTIDE SEQUENCE [LARGE SCALE GENOMIC DNA]</scope>
    <source>
        <strain evidence="6 7">IFM 68171</strain>
    </source>
</reference>
<dbReference type="InterPro" id="IPR008949">
    <property type="entry name" value="Isoprenoid_synthase_dom_sf"/>
</dbReference>
<dbReference type="GeneID" id="98172840"/>
<feature type="region of interest" description="Disordered" evidence="5">
    <location>
        <begin position="1"/>
        <end position="27"/>
    </location>
</feature>
<dbReference type="Pfam" id="PF19086">
    <property type="entry name" value="Terpene_syn_C_2"/>
    <property type="match status" value="1"/>
</dbReference>
<keyword evidence="4" id="KW-0479">Metal-binding</keyword>
<dbReference type="SUPFAM" id="SSF48576">
    <property type="entry name" value="Terpenoid synthases"/>
    <property type="match status" value="1"/>
</dbReference>
<evidence type="ECO:0000256" key="2">
    <source>
        <dbReference type="ARBA" id="ARBA00006333"/>
    </source>
</evidence>
<evidence type="ECO:0000256" key="5">
    <source>
        <dbReference type="SAM" id="MobiDB-lite"/>
    </source>
</evidence>
<evidence type="ECO:0000256" key="4">
    <source>
        <dbReference type="RuleBase" id="RU366034"/>
    </source>
</evidence>